<accession>A0A183EY43</accession>
<name>A0A183EY43_9BILA</name>
<evidence type="ECO:0000313" key="2">
    <source>
        <dbReference type="Proteomes" id="UP000271098"/>
    </source>
</evidence>
<gene>
    <name evidence="1" type="ORF">GPUH_LOCUS25885</name>
</gene>
<protein>
    <submittedName>
        <fullName evidence="3">COesterase domain-containing protein</fullName>
    </submittedName>
</protein>
<dbReference type="WBParaSite" id="GPUH_0002591401-mRNA-1">
    <property type="protein sequence ID" value="GPUH_0002591401-mRNA-1"/>
    <property type="gene ID" value="GPUH_0002591401"/>
</dbReference>
<organism evidence="3">
    <name type="scientific">Gongylonema pulchrum</name>
    <dbReference type="NCBI Taxonomy" id="637853"/>
    <lineage>
        <taxon>Eukaryota</taxon>
        <taxon>Metazoa</taxon>
        <taxon>Ecdysozoa</taxon>
        <taxon>Nematoda</taxon>
        <taxon>Chromadorea</taxon>
        <taxon>Rhabditida</taxon>
        <taxon>Spirurina</taxon>
        <taxon>Spiruromorpha</taxon>
        <taxon>Spiruroidea</taxon>
        <taxon>Gongylonematidae</taxon>
        <taxon>Gongylonema</taxon>
    </lineage>
</organism>
<proteinExistence type="predicted"/>
<evidence type="ECO:0000313" key="3">
    <source>
        <dbReference type="WBParaSite" id="GPUH_0002591401-mRNA-1"/>
    </source>
</evidence>
<reference evidence="3" key="1">
    <citation type="submission" date="2016-06" db="UniProtKB">
        <authorList>
            <consortium name="WormBaseParasite"/>
        </authorList>
    </citation>
    <scope>IDENTIFICATION</scope>
</reference>
<dbReference type="AlphaFoldDB" id="A0A183EY43"/>
<reference evidence="1 2" key="2">
    <citation type="submission" date="2018-11" db="EMBL/GenBank/DDBJ databases">
        <authorList>
            <consortium name="Pathogen Informatics"/>
        </authorList>
    </citation>
    <scope>NUCLEOTIDE SEQUENCE [LARGE SCALE GENOMIC DNA]</scope>
</reference>
<dbReference type="Proteomes" id="UP000271098">
    <property type="component" value="Unassembled WGS sequence"/>
</dbReference>
<evidence type="ECO:0000313" key="1">
    <source>
        <dbReference type="EMBL" id="VDN44807.1"/>
    </source>
</evidence>
<sequence length="81" mass="8947">MNCTKLINHFIQAATAYVSDEDAIRELEDFIASQQSEPAYQRSTRHYVPPTVEGNCCSDILQAADAVGESTGLPMTDPYSY</sequence>
<keyword evidence="2" id="KW-1185">Reference proteome</keyword>
<dbReference type="EMBL" id="UYRT01107381">
    <property type="protein sequence ID" value="VDN44807.1"/>
    <property type="molecule type" value="Genomic_DNA"/>
</dbReference>